<feature type="region of interest" description="Disordered" evidence="1">
    <location>
        <begin position="1"/>
        <end position="21"/>
    </location>
</feature>
<keyword evidence="4" id="KW-1185">Reference proteome</keyword>
<evidence type="ECO:0000313" key="3">
    <source>
        <dbReference type="EMBL" id="KGN55527.1"/>
    </source>
</evidence>
<keyword evidence="2" id="KW-1133">Transmembrane helix</keyword>
<dbReference type="Proteomes" id="UP000029981">
    <property type="component" value="Chromosome 4"/>
</dbReference>
<protein>
    <submittedName>
        <fullName evidence="3">Uncharacterized protein</fullName>
    </submittedName>
</protein>
<name>A0A0A0L4N5_CUCSA</name>
<sequence length="106" mass="12072">MGMEGKRKEKNWQCDEERDEGRGKHLVLKNAIQNGNKQITLAVGMSTIHMMILILFPLFQFIALYCKVMPSPLKIDDKILKSIFTTETELSERPISNSGESPLFTT</sequence>
<reference evidence="3 4" key="4">
    <citation type="journal article" date="2011" name="BMC Genomics">
        <title>RNA-Seq improves annotation of protein-coding genes in the cucumber genome.</title>
        <authorList>
            <person name="Li Z."/>
            <person name="Zhang Z."/>
            <person name="Yan P."/>
            <person name="Huang S."/>
            <person name="Fei Z."/>
            <person name="Lin K."/>
        </authorList>
    </citation>
    <scope>NUCLEOTIDE SEQUENCE [LARGE SCALE GENOMIC DNA]</scope>
    <source>
        <strain evidence="4">cv. 9930</strain>
    </source>
</reference>
<evidence type="ECO:0000313" key="4">
    <source>
        <dbReference type="Proteomes" id="UP000029981"/>
    </source>
</evidence>
<evidence type="ECO:0000256" key="1">
    <source>
        <dbReference type="SAM" id="MobiDB-lite"/>
    </source>
</evidence>
<gene>
    <name evidence="3" type="ORF">Csa_4G664350</name>
</gene>
<organism evidence="3 4">
    <name type="scientific">Cucumis sativus</name>
    <name type="common">Cucumber</name>
    <dbReference type="NCBI Taxonomy" id="3659"/>
    <lineage>
        <taxon>Eukaryota</taxon>
        <taxon>Viridiplantae</taxon>
        <taxon>Streptophyta</taxon>
        <taxon>Embryophyta</taxon>
        <taxon>Tracheophyta</taxon>
        <taxon>Spermatophyta</taxon>
        <taxon>Magnoliopsida</taxon>
        <taxon>eudicotyledons</taxon>
        <taxon>Gunneridae</taxon>
        <taxon>Pentapetalae</taxon>
        <taxon>rosids</taxon>
        <taxon>fabids</taxon>
        <taxon>Cucurbitales</taxon>
        <taxon>Cucurbitaceae</taxon>
        <taxon>Benincaseae</taxon>
        <taxon>Cucumis</taxon>
    </lineage>
</organism>
<keyword evidence="2" id="KW-0812">Transmembrane</keyword>
<accession>A0A0A0L4N5</accession>
<dbReference type="AlphaFoldDB" id="A0A0A0L4N5"/>
<feature type="transmembrane region" description="Helical" evidence="2">
    <location>
        <begin position="39"/>
        <end position="65"/>
    </location>
</feature>
<keyword evidence="2" id="KW-0472">Membrane</keyword>
<dbReference type="EMBL" id="CM002925">
    <property type="protein sequence ID" value="KGN55527.1"/>
    <property type="molecule type" value="Genomic_DNA"/>
</dbReference>
<proteinExistence type="predicted"/>
<reference evidence="3 4" key="1">
    <citation type="journal article" date="2009" name="Nat. Genet.">
        <title>The genome of the cucumber, Cucumis sativus L.</title>
        <authorList>
            <person name="Huang S."/>
            <person name="Li R."/>
            <person name="Zhang Z."/>
            <person name="Li L."/>
            <person name="Gu X."/>
            <person name="Fan W."/>
            <person name="Lucas W.J."/>
            <person name="Wang X."/>
            <person name="Xie B."/>
            <person name="Ni P."/>
            <person name="Ren Y."/>
            <person name="Zhu H."/>
            <person name="Li J."/>
            <person name="Lin K."/>
            <person name="Jin W."/>
            <person name="Fei Z."/>
            <person name="Li G."/>
            <person name="Staub J."/>
            <person name="Kilian A."/>
            <person name="van der Vossen E.A."/>
            <person name="Wu Y."/>
            <person name="Guo J."/>
            <person name="He J."/>
            <person name="Jia Z."/>
            <person name="Ren Y."/>
            <person name="Tian G."/>
            <person name="Lu Y."/>
            <person name="Ruan J."/>
            <person name="Qian W."/>
            <person name="Wang M."/>
            <person name="Huang Q."/>
            <person name="Li B."/>
            <person name="Xuan Z."/>
            <person name="Cao J."/>
            <person name="Asan"/>
            <person name="Wu Z."/>
            <person name="Zhang J."/>
            <person name="Cai Q."/>
            <person name="Bai Y."/>
            <person name="Zhao B."/>
            <person name="Han Y."/>
            <person name="Li Y."/>
            <person name="Li X."/>
            <person name="Wang S."/>
            <person name="Shi Q."/>
            <person name="Liu S."/>
            <person name="Cho W.K."/>
            <person name="Kim J.Y."/>
            <person name="Xu Y."/>
            <person name="Heller-Uszynska K."/>
            <person name="Miao H."/>
            <person name="Cheng Z."/>
            <person name="Zhang S."/>
            <person name="Wu J."/>
            <person name="Yang Y."/>
            <person name="Kang H."/>
            <person name="Li M."/>
            <person name="Liang H."/>
            <person name="Ren X."/>
            <person name="Shi Z."/>
            <person name="Wen M."/>
            <person name="Jian M."/>
            <person name="Yang H."/>
            <person name="Zhang G."/>
            <person name="Yang Z."/>
            <person name="Chen R."/>
            <person name="Liu S."/>
            <person name="Li J."/>
            <person name="Ma L."/>
            <person name="Liu H."/>
            <person name="Zhou Y."/>
            <person name="Zhao J."/>
            <person name="Fang X."/>
            <person name="Li G."/>
            <person name="Fang L."/>
            <person name="Li Y."/>
            <person name="Liu D."/>
            <person name="Zheng H."/>
            <person name="Zhang Y."/>
            <person name="Qin N."/>
            <person name="Li Z."/>
            <person name="Yang G."/>
            <person name="Yang S."/>
            <person name="Bolund L."/>
            <person name="Kristiansen K."/>
            <person name="Zheng H."/>
            <person name="Li S."/>
            <person name="Zhang X."/>
            <person name="Yang H."/>
            <person name="Wang J."/>
            <person name="Sun R."/>
            <person name="Zhang B."/>
            <person name="Jiang S."/>
            <person name="Wang J."/>
            <person name="Du Y."/>
            <person name="Li S."/>
        </authorList>
    </citation>
    <scope>NUCLEOTIDE SEQUENCE [LARGE SCALE GENOMIC DNA]</scope>
    <source>
        <strain evidence="4">cv. 9930</strain>
    </source>
</reference>
<dbReference type="Gramene" id="KGN55527">
    <property type="protein sequence ID" value="KGN55527"/>
    <property type="gene ID" value="Csa_4G664350"/>
</dbReference>
<evidence type="ECO:0000256" key="2">
    <source>
        <dbReference type="SAM" id="Phobius"/>
    </source>
</evidence>
<reference evidence="3 4" key="3">
    <citation type="journal article" date="2010" name="BMC Genomics">
        <title>Transcriptome sequencing and comparative analysis of cucumber flowers with different sex types.</title>
        <authorList>
            <person name="Guo S."/>
            <person name="Zheng Y."/>
            <person name="Joung J.G."/>
            <person name="Liu S."/>
            <person name="Zhang Z."/>
            <person name="Crasta O.R."/>
            <person name="Sobral B.W."/>
            <person name="Xu Y."/>
            <person name="Huang S."/>
            <person name="Fei Z."/>
        </authorList>
    </citation>
    <scope>NUCLEOTIDE SEQUENCE [LARGE SCALE GENOMIC DNA]</scope>
    <source>
        <strain evidence="4">cv. 9930</strain>
    </source>
</reference>
<reference evidence="3 4" key="2">
    <citation type="journal article" date="2009" name="PLoS ONE">
        <title>An integrated genetic and cytogenetic map of the cucumber genome.</title>
        <authorList>
            <person name="Ren Y."/>
            <person name="Zhang Z."/>
            <person name="Liu J."/>
            <person name="Staub J.E."/>
            <person name="Han Y."/>
            <person name="Cheng Z."/>
            <person name="Li X."/>
            <person name="Lu J."/>
            <person name="Miao H."/>
            <person name="Kang H."/>
            <person name="Xie B."/>
            <person name="Gu X."/>
            <person name="Wang X."/>
            <person name="Du Y."/>
            <person name="Jin W."/>
            <person name="Huang S."/>
        </authorList>
    </citation>
    <scope>NUCLEOTIDE SEQUENCE [LARGE SCALE GENOMIC DNA]</scope>
    <source>
        <strain evidence="4">cv. 9930</strain>
    </source>
</reference>